<dbReference type="OrthoDB" id="5977743at2759"/>
<comment type="subcellular location">
    <subcellularLocation>
        <location evidence="1">Membrane</location>
        <topology evidence="1">Multi-pass membrane protein</topology>
    </subcellularLocation>
</comment>
<feature type="transmembrane region" description="Helical" evidence="5">
    <location>
        <begin position="367"/>
        <end position="388"/>
    </location>
</feature>
<reference evidence="8" key="1">
    <citation type="submission" date="2019-01" db="EMBL/GenBank/DDBJ databases">
        <title>Draft genome sequences of three monokaryotic isolates of the white-rot basidiomycete fungus Dichomitus squalens.</title>
        <authorList>
            <consortium name="DOE Joint Genome Institute"/>
            <person name="Lopez S.C."/>
            <person name="Andreopoulos B."/>
            <person name="Pangilinan J."/>
            <person name="Lipzen A."/>
            <person name="Riley R."/>
            <person name="Ahrendt S."/>
            <person name="Ng V."/>
            <person name="Barry K."/>
            <person name="Daum C."/>
            <person name="Grigoriev I.V."/>
            <person name="Hilden K.S."/>
            <person name="Makela M.R."/>
            <person name="de Vries R.P."/>
        </authorList>
    </citation>
    <scope>NUCLEOTIDE SEQUENCE [LARGE SCALE GENOMIC DNA]</scope>
    <source>
        <strain evidence="8">OM18370.1</strain>
    </source>
</reference>
<dbReference type="PANTHER" id="PTHR13315">
    <property type="entry name" value="METALLO PHOSPHOESTERASE RELATED"/>
    <property type="match status" value="1"/>
</dbReference>
<sequence>MVLPRLVNFARLVWLLLVAWYELGVFYSHASSCPWPDETLRISTTSITSPTHVLIVADPQILDRRSYPDRPPWLVRLSQLIVDLNLRKSWRGVLRQNPHAVVFLGDMMDNGRFAMSDDEYEKYFRRFKSIFAADENLPVYYLPGNHDIGLGASSPRYQFSDHALERYVTHFGALNQRIILANHTVYMIDAPGLVDEELARVSAGMSYSQWAEARPDRTVAYLQSAAQSVSADPDQPTLLFTHVPLFRPEHADCGPLRERGTIRQGRGLGYQNLLTEQASRLALQSLRPAIIFSGDDHDYCEHVHTVPVTDTKRPSPPLSVPEITVKSFSMAMGVRHPGYQLLSLVPPSTVGTSPSFAHQPCLLPDQLGIYLNAYLPLLSLTLIALLAANVRRVLLRHRSGRSGDSLSIPLASSTEEDDVNYDLPPPSAWRSKDFPRAAWSRSCTFVLGGQVRRVTLSLPGLVRLVVRFLWSSGGGGRDSDSARRRDGIVKGFTRDFLEAAWAPVALFVAIAWWVW</sequence>
<keyword evidence="4 5" id="KW-0472">Membrane</keyword>
<evidence type="ECO:0000256" key="6">
    <source>
        <dbReference type="SAM" id="SignalP"/>
    </source>
</evidence>
<dbReference type="GO" id="GO:0016787">
    <property type="term" value="F:hydrolase activity"/>
    <property type="evidence" value="ECO:0007669"/>
    <property type="project" value="InterPro"/>
</dbReference>
<feature type="domain" description="Calcineurin-like phosphoesterase" evidence="7">
    <location>
        <begin position="87"/>
        <end position="299"/>
    </location>
</feature>
<organism evidence="8">
    <name type="scientific">Dichomitus squalens</name>
    <dbReference type="NCBI Taxonomy" id="114155"/>
    <lineage>
        <taxon>Eukaryota</taxon>
        <taxon>Fungi</taxon>
        <taxon>Dikarya</taxon>
        <taxon>Basidiomycota</taxon>
        <taxon>Agaricomycotina</taxon>
        <taxon>Agaricomycetes</taxon>
        <taxon>Polyporales</taxon>
        <taxon>Polyporaceae</taxon>
        <taxon>Dichomitus</taxon>
    </lineage>
</organism>
<evidence type="ECO:0000259" key="7">
    <source>
        <dbReference type="Pfam" id="PF00149"/>
    </source>
</evidence>
<name>A0A4V2K0P0_9APHY</name>
<dbReference type="InterPro" id="IPR029052">
    <property type="entry name" value="Metallo-depent_PP-like"/>
</dbReference>
<gene>
    <name evidence="8" type="ORF">BD311DRAFT_265665</name>
</gene>
<feature type="transmembrane region" description="Helical" evidence="5">
    <location>
        <begin position="496"/>
        <end position="514"/>
    </location>
</feature>
<dbReference type="EMBL" id="ML143412">
    <property type="protein sequence ID" value="TBU29573.1"/>
    <property type="molecule type" value="Genomic_DNA"/>
</dbReference>
<protein>
    <submittedName>
        <fullName evidence="8">Metallo-dependent phosphatase</fullName>
    </submittedName>
</protein>
<accession>A0A4V2K0P0</accession>
<dbReference type="GO" id="GO:0005783">
    <property type="term" value="C:endoplasmic reticulum"/>
    <property type="evidence" value="ECO:0007669"/>
    <property type="project" value="TreeGrafter"/>
</dbReference>
<feature type="signal peptide" evidence="6">
    <location>
        <begin position="1"/>
        <end position="30"/>
    </location>
</feature>
<dbReference type="SUPFAM" id="SSF56300">
    <property type="entry name" value="Metallo-dependent phosphatases"/>
    <property type="match status" value="1"/>
</dbReference>
<evidence type="ECO:0000256" key="3">
    <source>
        <dbReference type="ARBA" id="ARBA00022989"/>
    </source>
</evidence>
<dbReference type="PANTHER" id="PTHR13315:SF4">
    <property type="entry name" value="METALLOPHOSPHOESTERASE, ISOFORM E"/>
    <property type="match status" value="1"/>
</dbReference>
<evidence type="ECO:0000256" key="2">
    <source>
        <dbReference type="ARBA" id="ARBA00022692"/>
    </source>
</evidence>
<evidence type="ECO:0000256" key="4">
    <source>
        <dbReference type="ARBA" id="ARBA00023136"/>
    </source>
</evidence>
<evidence type="ECO:0000313" key="8">
    <source>
        <dbReference type="EMBL" id="TBU29573.1"/>
    </source>
</evidence>
<dbReference type="AlphaFoldDB" id="A0A4V2K0P0"/>
<dbReference type="Pfam" id="PF00149">
    <property type="entry name" value="Metallophos"/>
    <property type="match status" value="1"/>
</dbReference>
<proteinExistence type="predicted"/>
<keyword evidence="2 5" id="KW-0812">Transmembrane</keyword>
<evidence type="ECO:0000256" key="1">
    <source>
        <dbReference type="ARBA" id="ARBA00004141"/>
    </source>
</evidence>
<dbReference type="InterPro" id="IPR004843">
    <property type="entry name" value="Calcineurin-like_PHP"/>
</dbReference>
<dbReference type="InterPro" id="IPR033308">
    <property type="entry name" value="PGAP5/Cdc1/Ted1"/>
</dbReference>
<dbReference type="GO" id="GO:0016020">
    <property type="term" value="C:membrane"/>
    <property type="evidence" value="ECO:0007669"/>
    <property type="project" value="UniProtKB-SubCell"/>
</dbReference>
<keyword evidence="3 5" id="KW-1133">Transmembrane helix</keyword>
<dbReference type="Proteomes" id="UP000292957">
    <property type="component" value="Unassembled WGS sequence"/>
</dbReference>
<dbReference type="Gene3D" id="3.60.21.10">
    <property type="match status" value="1"/>
</dbReference>
<evidence type="ECO:0000256" key="5">
    <source>
        <dbReference type="SAM" id="Phobius"/>
    </source>
</evidence>
<keyword evidence="6" id="KW-0732">Signal</keyword>
<dbReference type="GO" id="GO:0006506">
    <property type="term" value="P:GPI anchor biosynthetic process"/>
    <property type="evidence" value="ECO:0007669"/>
    <property type="project" value="InterPro"/>
</dbReference>
<feature type="chain" id="PRO_5020812321" evidence="6">
    <location>
        <begin position="31"/>
        <end position="515"/>
    </location>
</feature>